<dbReference type="OMA" id="FMSLDWS"/>
<dbReference type="InterPro" id="IPR011009">
    <property type="entry name" value="Kinase-like_dom_sf"/>
</dbReference>
<proteinExistence type="predicted"/>
<dbReference type="PROSITE" id="PS50011">
    <property type="entry name" value="PROTEIN_KINASE_DOM"/>
    <property type="match status" value="1"/>
</dbReference>
<keyword evidence="6" id="KW-0597">Phosphoprotein</keyword>
<keyword evidence="10" id="KW-0067">ATP-binding</keyword>
<feature type="domain" description="Ubiquitin-like" evidence="14">
    <location>
        <begin position="313"/>
        <end position="363"/>
    </location>
</feature>
<dbReference type="Gene3D" id="1.10.510.10">
    <property type="entry name" value="Transferase(Phosphotransferase) domain 1"/>
    <property type="match status" value="1"/>
</dbReference>
<dbReference type="Pfam" id="PF18397">
    <property type="entry name" value="IKBKB_SDD"/>
    <property type="match status" value="2"/>
</dbReference>
<accession>A0A3P8WVZ7</accession>
<organism evidence="15 16">
    <name type="scientific">Cynoglossus semilaevis</name>
    <name type="common">Tongue sole</name>
    <dbReference type="NCBI Taxonomy" id="244447"/>
    <lineage>
        <taxon>Eukaryota</taxon>
        <taxon>Metazoa</taxon>
        <taxon>Chordata</taxon>
        <taxon>Craniata</taxon>
        <taxon>Vertebrata</taxon>
        <taxon>Euteleostomi</taxon>
        <taxon>Actinopterygii</taxon>
        <taxon>Neopterygii</taxon>
        <taxon>Teleostei</taxon>
        <taxon>Neoteleostei</taxon>
        <taxon>Acanthomorphata</taxon>
        <taxon>Carangaria</taxon>
        <taxon>Pleuronectiformes</taxon>
        <taxon>Pleuronectoidei</taxon>
        <taxon>Cynoglossidae</taxon>
        <taxon>Cynoglossinae</taxon>
        <taxon>Cynoglossus</taxon>
    </lineage>
</organism>
<evidence type="ECO:0000256" key="10">
    <source>
        <dbReference type="ARBA" id="ARBA00022840"/>
    </source>
</evidence>
<dbReference type="Pfam" id="PF00069">
    <property type="entry name" value="Pkinase"/>
    <property type="match status" value="1"/>
</dbReference>
<dbReference type="GO" id="GO:0008385">
    <property type="term" value="C:IkappaB kinase complex"/>
    <property type="evidence" value="ECO:0007669"/>
    <property type="project" value="TreeGrafter"/>
</dbReference>
<dbReference type="AlphaFoldDB" id="A0A3P8WVZ7"/>
<evidence type="ECO:0000313" key="16">
    <source>
        <dbReference type="Proteomes" id="UP000265120"/>
    </source>
</evidence>
<feature type="domain" description="Protein kinase" evidence="13">
    <location>
        <begin position="15"/>
        <end position="302"/>
    </location>
</feature>
<dbReference type="Ensembl" id="ENSCSET00000031371.1">
    <property type="protein sequence ID" value="ENSCSEP00000030964.1"/>
    <property type="gene ID" value="ENSCSEG00000019800.1"/>
</dbReference>
<dbReference type="FunFam" id="1.10.510.10:FF:000147">
    <property type="entry name" value="Inhibitor of nuclear factor kappa-B kinase subunit beta"/>
    <property type="match status" value="1"/>
</dbReference>
<dbReference type="PROSITE" id="PS00108">
    <property type="entry name" value="PROTEIN_KINASE_ST"/>
    <property type="match status" value="1"/>
</dbReference>
<dbReference type="FunFam" id="3.10.20.90:FF:000326">
    <property type="entry name" value="Inhibitor of kappa light polypeptide gene enhancer in B-cells, kinase beta"/>
    <property type="match status" value="1"/>
</dbReference>
<name>A0A3P8WVZ7_CYNSE</name>
<evidence type="ECO:0000256" key="9">
    <source>
        <dbReference type="ARBA" id="ARBA00022777"/>
    </source>
</evidence>
<evidence type="ECO:0000256" key="1">
    <source>
        <dbReference type="ARBA" id="ARBA00004123"/>
    </source>
</evidence>
<dbReference type="GO" id="GO:0008384">
    <property type="term" value="F:IkappaB kinase activity"/>
    <property type="evidence" value="ECO:0007669"/>
    <property type="project" value="UniProtKB-EC"/>
</dbReference>
<dbReference type="PANTHER" id="PTHR22969:SF7">
    <property type="entry name" value="INHIBITOR OF NUCLEAR FACTOR KAPPA-B KINASE SUBUNIT BETA"/>
    <property type="match status" value="1"/>
</dbReference>
<dbReference type="Gene3D" id="3.10.20.90">
    <property type="entry name" value="Phosphatidylinositol 3-kinase Catalytic Subunit, Chain A, domain 1"/>
    <property type="match status" value="1"/>
</dbReference>
<dbReference type="InterPro" id="IPR051180">
    <property type="entry name" value="IKK"/>
</dbReference>
<dbReference type="InterPro" id="IPR046375">
    <property type="entry name" value="IKBKB_SDD_sf"/>
</dbReference>
<evidence type="ECO:0000256" key="2">
    <source>
        <dbReference type="ARBA" id="ARBA00004496"/>
    </source>
</evidence>
<dbReference type="EC" id="2.7.11.10" evidence="3"/>
<dbReference type="PANTHER" id="PTHR22969">
    <property type="entry name" value="IKB KINASE"/>
    <property type="match status" value="1"/>
</dbReference>
<keyword evidence="11" id="KW-0539">Nucleus</keyword>
<dbReference type="Gene3D" id="1.20.1270.250">
    <property type="match status" value="2"/>
</dbReference>
<evidence type="ECO:0000256" key="11">
    <source>
        <dbReference type="ARBA" id="ARBA00023242"/>
    </source>
</evidence>
<evidence type="ECO:0000256" key="7">
    <source>
        <dbReference type="ARBA" id="ARBA00022679"/>
    </source>
</evidence>
<dbReference type="InterPro" id="IPR000626">
    <property type="entry name" value="Ubiquitin-like_dom"/>
</dbReference>
<dbReference type="SUPFAM" id="SSF56112">
    <property type="entry name" value="Protein kinase-like (PK-like)"/>
    <property type="match status" value="1"/>
</dbReference>
<evidence type="ECO:0000256" key="4">
    <source>
        <dbReference type="ARBA" id="ARBA00022490"/>
    </source>
</evidence>
<dbReference type="GeneTree" id="ENSGT00950000182937"/>
<dbReference type="GO" id="GO:0005524">
    <property type="term" value="F:ATP binding"/>
    <property type="evidence" value="ECO:0007669"/>
    <property type="project" value="UniProtKB-KW"/>
</dbReference>
<reference evidence="15" key="2">
    <citation type="submission" date="2025-08" db="UniProtKB">
        <authorList>
            <consortium name="Ensembl"/>
        </authorList>
    </citation>
    <scope>IDENTIFICATION</scope>
</reference>
<evidence type="ECO:0000256" key="8">
    <source>
        <dbReference type="ARBA" id="ARBA00022741"/>
    </source>
</evidence>
<evidence type="ECO:0000313" key="15">
    <source>
        <dbReference type="Ensembl" id="ENSCSEP00000030964.1"/>
    </source>
</evidence>
<dbReference type="InterPro" id="IPR008271">
    <property type="entry name" value="Ser/Thr_kinase_AS"/>
</dbReference>
<dbReference type="Proteomes" id="UP000265120">
    <property type="component" value="Chromosome Z"/>
</dbReference>
<keyword evidence="16" id="KW-1185">Reference proteome</keyword>
<evidence type="ECO:0000256" key="3">
    <source>
        <dbReference type="ARBA" id="ARBA00012442"/>
    </source>
</evidence>
<dbReference type="InterPro" id="IPR041185">
    <property type="entry name" value="IKBKB_SDD"/>
</dbReference>
<dbReference type="GO" id="GO:0005634">
    <property type="term" value="C:nucleus"/>
    <property type="evidence" value="ECO:0007669"/>
    <property type="project" value="UniProtKB-SubCell"/>
</dbReference>
<reference evidence="15" key="3">
    <citation type="submission" date="2025-09" db="UniProtKB">
        <authorList>
            <consortium name="Ensembl"/>
        </authorList>
    </citation>
    <scope>IDENTIFICATION</scope>
</reference>
<evidence type="ECO:0000259" key="13">
    <source>
        <dbReference type="PROSITE" id="PS50011"/>
    </source>
</evidence>
<comment type="catalytic activity">
    <reaction evidence="12">
        <text>L-seryl-[I-kappa-B protein] + ATP = O-phospho-L-seryl-[I-kappa-B protein] + ADP + H(+)</text>
        <dbReference type="Rhea" id="RHEA:19073"/>
        <dbReference type="Rhea" id="RHEA-COMP:13698"/>
        <dbReference type="Rhea" id="RHEA-COMP:13699"/>
        <dbReference type="ChEBI" id="CHEBI:15378"/>
        <dbReference type="ChEBI" id="CHEBI:29999"/>
        <dbReference type="ChEBI" id="CHEBI:30616"/>
        <dbReference type="ChEBI" id="CHEBI:83421"/>
        <dbReference type="ChEBI" id="CHEBI:456216"/>
        <dbReference type="EC" id="2.7.11.10"/>
    </reaction>
</comment>
<evidence type="ECO:0000259" key="14">
    <source>
        <dbReference type="PROSITE" id="PS50053"/>
    </source>
</evidence>
<keyword evidence="9" id="KW-0418">Kinase</keyword>
<evidence type="ECO:0000256" key="12">
    <source>
        <dbReference type="ARBA" id="ARBA00048789"/>
    </source>
</evidence>
<dbReference type="InterPro" id="IPR000719">
    <property type="entry name" value="Prot_kinase_dom"/>
</dbReference>
<dbReference type="GO" id="GO:0033209">
    <property type="term" value="P:tumor necrosis factor-mediated signaling pathway"/>
    <property type="evidence" value="ECO:0007669"/>
    <property type="project" value="TreeGrafter"/>
</dbReference>
<sequence length="693" mass="80395">MKPVHLQQPLICGPWEQKERLGTGGFGNVTRWQNKDTEEQIAIKQCRQELSERNKERWCLEIQIMRRLNHVNVVAPRDVPEGMQKLVATNDLPLLAMEYCQGGDLRKYLNVLENCCGMREGCFLILLRDIASALTYLHKKRIIHRDLKPENIVIQQGEKRLIHKIIDLGYVKELDQSSLCTSFVGTLQYIAPELIERQRYTVTVDYWSFGTLVFECIIGFRPFLPTWQLVPWHNKVKLKQDDDIVVYEDLTGEVRFSKHLPQPNQLNSLLLEKMEKWLQLMLKWSPQERGKDRDGSPGECFTKLDDILKMKLVHVLNMMSTKVLTYSVSNEETVADLQLRIEKDTSIPAANQELLLEAGLVLEPQGLATQCAVDYAEIDGRRTDLPLVFLFDRSSCSYEPQFAPRNLPENIQTDPKHVLPYSPLRRTCGQAWHTIRSLKEDWQRLQQGQKAAIMSLLRHNSSLSRQKIEMVSMYQRLMAKLDFFTTSLHIDMDKYQEQTSTGIASEKLLSVWREMKQTAISCGQVVIVLMSFLLALREGKAMELFRKLREKPKDQRCSGDGQEVVRLVVQAVQFYEKKLRDFYTHLSKTAVCRQRVMELLPRVEGVVQKMAESEQVLMSLQEKRQRELWNLLKVACVRTCDLPAVHSITMLYFRNVNTKMTLNLVSLRFKKTHTQNLLHDTIQESEDNMEASP</sequence>
<keyword evidence="8" id="KW-0547">Nucleotide-binding</keyword>
<dbReference type="GO" id="GO:0045944">
    <property type="term" value="P:positive regulation of transcription by RNA polymerase II"/>
    <property type="evidence" value="ECO:0007669"/>
    <property type="project" value="TreeGrafter"/>
</dbReference>
<dbReference type="SMART" id="SM00220">
    <property type="entry name" value="S_TKc"/>
    <property type="match status" value="1"/>
</dbReference>
<evidence type="ECO:0000256" key="5">
    <source>
        <dbReference type="ARBA" id="ARBA00022527"/>
    </source>
</evidence>
<keyword evidence="4" id="KW-0963">Cytoplasm</keyword>
<evidence type="ECO:0000256" key="6">
    <source>
        <dbReference type="ARBA" id="ARBA00022553"/>
    </source>
</evidence>
<comment type="subcellular location">
    <subcellularLocation>
        <location evidence="2">Cytoplasm</location>
    </subcellularLocation>
    <subcellularLocation>
        <location evidence="1">Nucleus</location>
    </subcellularLocation>
</comment>
<dbReference type="CDD" id="cd17046">
    <property type="entry name" value="Ubl_IKKA_like"/>
    <property type="match status" value="1"/>
</dbReference>
<dbReference type="PROSITE" id="PS50053">
    <property type="entry name" value="UBIQUITIN_2"/>
    <property type="match status" value="1"/>
</dbReference>
<protein>
    <recommendedName>
        <fullName evidence="3">IkappaB kinase</fullName>
        <ecNumber evidence="3">2.7.11.10</ecNumber>
    </recommendedName>
</protein>
<reference evidence="15 16" key="1">
    <citation type="journal article" date="2014" name="Nat. Genet.">
        <title>Whole-genome sequence of a flatfish provides insights into ZW sex chromosome evolution and adaptation to a benthic lifestyle.</title>
        <authorList>
            <person name="Chen S."/>
            <person name="Zhang G."/>
            <person name="Shao C."/>
            <person name="Huang Q."/>
            <person name="Liu G."/>
            <person name="Zhang P."/>
            <person name="Song W."/>
            <person name="An N."/>
            <person name="Chalopin D."/>
            <person name="Volff J.N."/>
            <person name="Hong Y."/>
            <person name="Li Q."/>
            <person name="Sha Z."/>
            <person name="Zhou H."/>
            <person name="Xie M."/>
            <person name="Yu Q."/>
            <person name="Liu Y."/>
            <person name="Xiang H."/>
            <person name="Wang N."/>
            <person name="Wu K."/>
            <person name="Yang C."/>
            <person name="Zhou Q."/>
            <person name="Liao X."/>
            <person name="Yang L."/>
            <person name="Hu Q."/>
            <person name="Zhang J."/>
            <person name="Meng L."/>
            <person name="Jin L."/>
            <person name="Tian Y."/>
            <person name="Lian J."/>
            <person name="Yang J."/>
            <person name="Miao G."/>
            <person name="Liu S."/>
            <person name="Liang Z."/>
            <person name="Yan F."/>
            <person name="Li Y."/>
            <person name="Sun B."/>
            <person name="Zhang H."/>
            <person name="Zhang J."/>
            <person name="Zhu Y."/>
            <person name="Du M."/>
            <person name="Zhao Y."/>
            <person name="Schartl M."/>
            <person name="Tang Q."/>
            <person name="Wang J."/>
        </authorList>
    </citation>
    <scope>NUCLEOTIDE SEQUENCE</scope>
</reference>
<keyword evidence="5" id="KW-0723">Serine/threonine-protein kinase</keyword>
<keyword evidence="7" id="KW-0808">Transferase</keyword>